<keyword evidence="7" id="KW-0406">Ion transport</keyword>
<evidence type="ECO:0000256" key="1">
    <source>
        <dbReference type="ARBA" id="ARBA00004571"/>
    </source>
</evidence>
<dbReference type="InterPro" id="IPR033900">
    <property type="entry name" value="Gram_neg_porin_domain"/>
</dbReference>
<comment type="subunit">
    <text evidence="2">Homotrimer.</text>
</comment>
<keyword evidence="10" id="KW-0998">Cell outer membrane</keyword>
<evidence type="ECO:0000256" key="10">
    <source>
        <dbReference type="ARBA" id="ARBA00023237"/>
    </source>
</evidence>
<evidence type="ECO:0000313" key="12">
    <source>
        <dbReference type="EMBL" id="SAL67089.1"/>
    </source>
</evidence>
<evidence type="ECO:0000313" key="13">
    <source>
        <dbReference type="Proteomes" id="UP000054977"/>
    </source>
</evidence>
<dbReference type="InterPro" id="IPR023614">
    <property type="entry name" value="Porin_dom_sf"/>
</dbReference>
<dbReference type="Gene3D" id="2.40.160.10">
    <property type="entry name" value="Porin"/>
    <property type="match status" value="1"/>
</dbReference>
<keyword evidence="3" id="KW-0813">Transport</keyword>
<evidence type="ECO:0000256" key="5">
    <source>
        <dbReference type="ARBA" id="ARBA00022692"/>
    </source>
</evidence>
<evidence type="ECO:0000256" key="8">
    <source>
        <dbReference type="ARBA" id="ARBA00023114"/>
    </source>
</evidence>
<keyword evidence="13" id="KW-1185">Reference proteome</keyword>
<dbReference type="Proteomes" id="UP000054977">
    <property type="component" value="Unassembled WGS sequence"/>
</dbReference>
<name>A0A158JF65_9BURK</name>
<keyword evidence="4" id="KW-1134">Transmembrane beta strand</keyword>
<sequence length="310" mass="33181">MWGIRGIEDLGGGYKTVFEFQSQFSVNNGAGIPGPGANFDRQAFVGVEKTGLGRISFGKQFNLMADFLFFPPAMLDGAFMYGGLYNMRQGPFAALEIPQNPTGAFDFDQTAGTSRVSNSVKVTSVSFAGLRVGAMYGFGNSPGSLSADNTIGFGVNYTIEGFGAGAAYNETKYVSLNEGHDGIRNFGAGVSQTLGKFYLNALYTNTRNTLTGGVIHATQVGALYSFMPDLRLGGNYQYMKGNATLTNNKAQQVTTTVQYFLSKRTVIYAEAAYQWTGGDVEGSHNAWINGEGPSNTTHQLVGRAGLQTTF</sequence>
<dbReference type="RefSeq" id="WP_235007954.1">
    <property type="nucleotide sequence ID" value="NZ_FCNW02000082.1"/>
</dbReference>
<dbReference type="GO" id="GO:0015288">
    <property type="term" value="F:porin activity"/>
    <property type="evidence" value="ECO:0007669"/>
    <property type="project" value="UniProtKB-KW"/>
</dbReference>
<evidence type="ECO:0000256" key="3">
    <source>
        <dbReference type="ARBA" id="ARBA00022448"/>
    </source>
</evidence>
<evidence type="ECO:0000256" key="7">
    <source>
        <dbReference type="ARBA" id="ARBA00023065"/>
    </source>
</evidence>
<keyword evidence="8" id="KW-0626">Porin</keyword>
<reference evidence="12" key="1">
    <citation type="submission" date="2016-01" db="EMBL/GenBank/DDBJ databases">
        <authorList>
            <person name="Peeters C."/>
        </authorList>
    </citation>
    <scope>NUCLEOTIDE SEQUENCE [LARGE SCALE GENOMIC DNA]</scope>
    <source>
        <strain evidence="12">LMG 22934</strain>
    </source>
</reference>
<feature type="domain" description="Porin" evidence="11">
    <location>
        <begin position="2"/>
        <end position="274"/>
    </location>
</feature>
<evidence type="ECO:0000259" key="11">
    <source>
        <dbReference type="Pfam" id="PF13609"/>
    </source>
</evidence>
<dbReference type="GO" id="GO:0046930">
    <property type="term" value="C:pore complex"/>
    <property type="evidence" value="ECO:0007669"/>
    <property type="project" value="UniProtKB-KW"/>
</dbReference>
<dbReference type="SUPFAM" id="SSF56935">
    <property type="entry name" value="Porins"/>
    <property type="match status" value="1"/>
</dbReference>
<dbReference type="CDD" id="cd00342">
    <property type="entry name" value="gram_neg_porins"/>
    <property type="match status" value="1"/>
</dbReference>
<accession>A0A158JF65</accession>
<evidence type="ECO:0000256" key="4">
    <source>
        <dbReference type="ARBA" id="ARBA00022452"/>
    </source>
</evidence>
<dbReference type="PANTHER" id="PTHR34501">
    <property type="entry name" value="PROTEIN YDDL-RELATED"/>
    <property type="match status" value="1"/>
</dbReference>
<dbReference type="STRING" id="326474.AWB65_06445"/>
<keyword evidence="9" id="KW-0472">Membrane</keyword>
<dbReference type="GO" id="GO:0009279">
    <property type="term" value="C:cell outer membrane"/>
    <property type="evidence" value="ECO:0007669"/>
    <property type="project" value="UniProtKB-SubCell"/>
</dbReference>
<dbReference type="Pfam" id="PF13609">
    <property type="entry name" value="Porin_4"/>
    <property type="match status" value="1"/>
</dbReference>
<evidence type="ECO:0000256" key="6">
    <source>
        <dbReference type="ARBA" id="ARBA00022729"/>
    </source>
</evidence>
<comment type="caution">
    <text evidence="12">The sequence shown here is derived from an EMBL/GenBank/DDBJ whole genome shotgun (WGS) entry which is preliminary data.</text>
</comment>
<gene>
    <name evidence="12" type="ORF">AWB65_06445</name>
</gene>
<protein>
    <submittedName>
        <fullName evidence="12">Outer membrane porin</fullName>
    </submittedName>
</protein>
<organism evidence="12 13">
    <name type="scientific">Caballeronia humi</name>
    <dbReference type="NCBI Taxonomy" id="326474"/>
    <lineage>
        <taxon>Bacteria</taxon>
        <taxon>Pseudomonadati</taxon>
        <taxon>Pseudomonadota</taxon>
        <taxon>Betaproteobacteria</taxon>
        <taxon>Burkholderiales</taxon>
        <taxon>Burkholderiaceae</taxon>
        <taxon>Caballeronia</taxon>
    </lineage>
</organism>
<comment type="subcellular location">
    <subcellularLocation>
        <location evidence="1">Cell outer membrane</location>
        <topology evidence="1">Multi-pass membrane protein</topology>
    </subcellularLocation>
</comment>
<dbReference type="InterPro" id="IPR050298">
    <property type="entry name" value="Gram-neg_bact_OMP"/>
</dbReference>
<keyword evidence="6" id="KW-0732">Signal</keyword>
<proteinExistence type="predicted"/>
<dbReference type="EMBL" id="FCNW02000082">
    <property type="protein sequence ID" value="SAL67089.1"/>
    <property type="molecule type" value="Genomic_DNA"/>
</dbReference>
<dbReference type="AlphaFoldDB" id="A0A158JF65"/>
<dbReference type="PANTHER" id="PTHR34501:SF9">
    <property type="entry name" value="MAJOR OUTER MEMBRANE PROTEIN P.IA"/>
    <property type="match status" value="1"/>
</dbReference>
<evidence type="ECO:0000256" key="9">
    <source>
        <dbReference type="ARBA" id="ARBA00023136"/>
    </source>
</evidence>
<dbReference type="GO" id="GO:0006811">
    <property type="term" value="P:monoatomic ion transport"/>
    <property type="evidence" value="ECO:0007669"/>
    <property type="project" value="UniProtKB-KW"/>
</dbReference>
<keyword evidence="5" id="KW-0812">Transmembrane</keyword>
<evidence type="ECO:0000256" key="2">
    <source>
        <dbReference type="ARBA" id="ARBA00011233"/>
    </source>
</evidence>